<evidence type="ECO:0000259" key="8">
    <source>
        <dbReference type="PROSITE" id="PS50897"/>
    </source>
</evidence>
<proteinExistence type="inferred from homology"/>
<dbReference type="Pfam" id="PF10607">
    <property type="entry name" value="CTLH"/>
    <property type="match status" value="1"/>
</dbReference>
<dbReference type="InterPro" id="IPR044063">
    <property type="entry name" value="ZF_RING_GID"/>
</dbReference>
<dbReference type="GO" id="GO:0005737">
    <property type="term" value="C:cytoplasm"/>
    <property type="evidence" value="ECO:0007669"/>
    <property type="project" value="UniProtKB-SubCell"/>
</dbReference>
<protein>
    <submittedName>
        <fullName evidence="10">Macrophage erythroblast attacher isoform 1</fullName>
    </submittedName>
</protein>
<keyword evidence="11" id="KW-1185">Reference proteome</keyword>
<gene>
    <name evidence="10" type="ORF">DFP72DRAFT_871505</name>
</gene>
<evidence type="ECO:0000313" key="11">
    <source>
        <dbReference type="Proteomes" id="UP000521943"/>
    </source>
</evidence>
<evidence type="ECO:0000256" key="2">
    <source>
        <dbReference type="ARBA" id="ARBA00010615"/>
    </source>
</evidence>
<feature type="domain" description="RING-Gid-type" evidence="9">
    <location>
        <begin position="280"/>
        <end position="354"/>
    </location>
</feature>
<evidence type="ECO:0000313" key="10">
    <source>
        <dbReference type="EMBL" id="KAF6764311.1"/>
    </source>
</evidence>
<dbReference type="InterPro" id="IPR045098">
    <property type="entry name" value="Fyv10_fam"/>
</dbReference>
<feature type="zinc finger region" description="RING-Gid-type" evidence="7">
    <location>
        <begin position="280"/>
        <end position="354"/>
    </location>
</feature>
<dbReference type="Gene3D" id="3.30.40.10">
    <property type="entry name" value="Zinc/RING finger domain, C3HC4 (zinc finger)"/>
    <property type="match status" value="1"/>
</dbReference>
<dbReference type="Proteomes" id="UP000521943">
    <property type="component" value="Unassembled WGS sequence"/>
</dbReference>
<dbReference type="GO" id="GO:0043161">
    <property type="term" value="P:proteasome-mediated ubiquitin-dependent protein catabolic process"/>
    <property type="evidence" value="ECO:0007669"/>
    <property type="project" value="InterPro"/>
</dbReference>
<accession>A0A8H6IIA2</accession>
<feature type="domain" description="CTLH" evidence="8">
    <location>
        <begin position="149"/>
        <end position="205"/>
    </location>
</feature>
<comment type="similarity">
    <text evidence="2">Belongs to the FYV10 family.</text>
</comment>
<dbReference type="GO" id="GO:0008270">
    <property type="term" value="F:zinc ion binding"/>
    <property type="evidence" value="ECO:0007669"/>
    <property type="project" value="UniProtKB-KW"/>
</dbReference>
<dbReference type="PROSITE" id="PS51867">
    <property type="entry name" value="ZF_RING_GID"/>
    <property type="match status" value="1"/>
</dbReference>
<dbReference type="PANTHER" id="PTHR12170:SF2">
    <property type="entry name" value="E3 UBIQUITIN-PROTEIN TRANSFERASE MAEA"/>
    <property type="match status" value="1"/>
</dbReference>
<keyword evidence="4" id="KW-0479">Metal-binding</keyword>
<dbReference type="GO" id="GO:0005634">
    <property type="term" value="C:nucleus"/>
    <property type="evidence" value="ECO:0007669"/>
    <property type="project" value="TreeGrafter"/>
</dbReference>
<dbReference type="SUPFAM" id="SSF57850">
    <property type="entry name" value="RING/U-box"/>
    <property type="match status" value="1"/>
</dbReference>
<dbReference type="EMBL" id="JACGCI010000004">
    <property type="protein sequence ID" value="KAF6764311.1"/>
    <property type="molecule type" value="Genomic_DNA"/>
</dbReference>
<dbReference type="InterPro" id="IPR006595">
    <property type="entry name" value="CTLH_C"/>
</dbReference>
<name>A0A8H6IIA2_9AGAR</name>
<dbReference type="GO" id="GO:0034657">
    <property type="term" value="C:GID complex"/>
    <property type="evidence" value="ECO:0007669"/>
    <property type="project" value="TreeGrafter"/>
</dbReference>
<comment type="caution">
    <text evidence="10">The sequence shown here is derived from an EMBL/GenBank/DDBJ whole genome shotgun (WGS) entry which is preliminary data.</text>
</comment>
<dbReference type="InterPro" id="IPR013083">
    <property type="entry name" value="Znf_RING/FYVE/PHD"/>
</dbReference>
<evidence type="ECO:0000256" key="4">
    <source>
        <dbReference type="ARBA" id="ARBA00022723"/>
    </source>
</evidence>
<sequence length="369" mass="41360">MNQKLNIEAILAVPYENYRKIFRISQKSIEKELASVQSSASELASRAAAGEADTEGALASLEGMIARVENLKQKKRLLNLPWMLCVNALNHLALIDTNDAPNPNEFTRWADTRLDRWIVDWCLRTAKERTAKQIAKEKHIETLVDIELFTDIRRIESALARHSCTEALSWCSENKAALRKVKSTLEFDLRLQEYIELSRARKSAEAITYLNKYLSQWHETHFPQISQASALLAFPPTTSCGPYRRLYEPIPPLLHLALYAGLVALKLPACYNPATKNVDCPVCESSGDTPLGLGKLAEEVPFSHHSNSTIVCRITGKIMNEDNPPMAFPNGNVYSREALEEMATKNGSVTCPRTGQTVNFAELKKVFIS</sequence>
<dbReference type="InterPro" id="IPR024964">
    <property type="entry name" value="CTLH/CRA"/>
</dbReference>
<dbReference type="GO" id="GO:0061630">
    <property type="term" value="F:ubiquitin protein ligase activity"/>
    <property type="evidence" value="ECO:0007669"/>
    <property type="project" value="InterPro"/>
</dbReference>
<dbReference type="OrthoDB" id="1933455at2759"/>
<evidence type="ECO:0000256" key="1">
    <source>
        <dbReference type="ARBA" id="ARBA00004496"/>
    </source>
</evidence>
<keyword evidence="6" id="KW-0862">Zinc</keyword>
<dbReference type="SMART" id="SM00668">
    <property type="entry name" value="CTLH"/>
    <property type="match status" value="1"/>
</dbReference>
<reference evidence="10 11" key="1">
    <citation type="submission" date="2020-07" db="EMBL/GenBank/DDBJ databases">
        <title>Comparative genomics of pyrophilous fungi reveals a link between fire events and developmental genes.</title>
        <authorList>
            <consortium name="DOE Joint Genome Institute"/>
            <person name="Steindorff A.S."/>
            <person name="Carver A."/>
            <person name="Calhoun S."/>
            <person name="Stillman K."/>
            <person name="Liu H."/>
            <person name="Lipzen A."/>
            <person name="Pangilinan J."/>
            <person name="Labutti K."/>
            <person name="Bruns T.D."/>
            <person name="Grigoriev I.V."/>
        </authorList>
    </citation>
    <scope>NUCLEOTIDE SEQUENCE [LARGE SCALE GENOMIC DNA]</scope>
    <source>
        <strain evidence="10 11">CBS 144469</strain>
    </source>
</reference>
<comment type="subcellular location">
    <subcellularLocation>
        <location evidence="1">Cytoplasm</location>
    </subcellularLocation>
</comment>
<evidence type="ECO:0000256" key="3">
    <source>
        <dbReference type="ARBA" id="ARBA00022490"/>
    </source>
</evidence>
<dbReference type="AlphaFoldDB" id="A0A8H6IIA2"/>
<dbReference type="PANTHER" id="PTHR12170">
    <property type="entry name" value="MACROPHAGE ERYTHROBLAST ATTACHER-RELATED"/>
    <property type="match status" value="1"/>
</dbReference>
<dbReference type="CDD" id="cd16659">
    <property type="entry name" value="RING-Ubox_Emp"/>
    <property type="match status" value="1"/>
</dbReference>
<evidence type="ECO:0000256" key="6">
    <source>
        <dbReference type="ARBA" id="ARBA00022833"/>
    </source>
</evidence>
<evidence type="ECO:0000259" key="9">
    <source>
        <dbReference type="PROSITE" id="PS51867"/>
    </source>
</evidence>
<organism evidence="10 11">
    <name type="scientific">Ephemerocybe angulata</name>
    <dbReference type="NCBI Taxonomy" id="980116"/>
    <lineage>
        <taxon>Eukaryota</taxon>
        <taxon>Fungi</taxon>
        <taxon>Dikarya</taxon>
        <taxon>Basidiomycota</taxon>
        <taxon>Agaricomycotina</taxon>
        <taxon>Agaricomycetes</taxon>
        <taxon>Agaricomycetidae</taxon>
        <taxon>Agaricales</taxon>
        <taxon>Agaricineae</taxon>
        <taxon>Psathyrellaceae</taxon>
        <taxon>Ephemerocybe</taxon>
    </lineage>
</organism>
<evidence type="ECO:0000256" key="7">
    <source>
        <dbReference type="PROSITE-ProRule" id="PRU01215"/>
    </source>
</evidence>
<evidence type="ECO:0000256" key="5">
    <source>
        <dbReference type="ARBA" id="ARBA00022771"/>
    </source>
</evidence>
<keyword evidence="3" id="KW-0963">Cytoplasm</keyword>
<keyword evidence="5 7" id="KW-0863">Zinc-finger</keyword>
<dbReference type="PROSITE" id="PS50897">
    <property type="entry name" value="CTLH"/>
    <property type="match status" value="1"/>
</dbReference>